<evidence type="ECO:0008006" key="3">
    <source>
        <dbReference type="Google" id="ProtNLM"/>
    </source>
</evidence>
<organism evidence="1 2">
    <name type="scientific">Petromyces alliaceus</name>
    <name type="common">Aspergillus alliaceus</name>
    <dbReference type="NCBI Taxonomy" id="209559"/>
    <lineage>
        <taxon>Eukaryota</taxon>
        <taxon>Fungi</taxon>
        <taxon>Dikarya</taxon>
        <taxon>Ascomycota</taxon>
        <taxon>Pezizomycotina</taxon>
        <taxon>Eurotiomycetes</taxon>
        <taxon>Eurotiomycetidae</taxon>
        <taxon>Eurotiales</taxon>
        <taxon>Aspergillaceae</taxon>
        <taxon>Aspergillus</taxon>
        <taxon>Aspergillus subgen. Circumdati</taxon>
    </lineage>
</organism>
<gene>
    <name evidence="1" type="ORF">ETB97_012747</name>
</gene>
<dbReference type="AlphaFoldDB" id="A0A8H6E886"/>
<name>A0A8H6E886_PETAA</name>
<comment type="caution">
    <text evidence="1">The sequence shown here is derived from an EMBL/GenBank/DDBJ whole genome shotgun (WGS) entry which is preliminary data.</text>
</comment>
<accession>A0A8H6E886</accession>
<evidence type="ECO:0000313" key="1">
    <source>
        <dbReference type="EMBL" id="KAF5861660.1"/>
    </source>
</evidence>
<evidence type="ECO:0000313" key="2">
    <source>
        <dbReference type="Proteomes" id="UP000541154"/>
    </source>
</evidence>
<sequence length="386" mass="43602">MDIHSLFAQRKYVCLDYHDVSVLSKAQKETIVEAMSNILYIFLKSIGYSHEVPEKDSCLREALWSWARTELARATSRDIDSLGILLEESISSAESFYPLASQEVRLMMAKATALAISLDSNYLSPEAKYKLSNSQNRFWQGLEPEDVWSPVFFNFLRECAGLFGANDPLLGTLVTSGWSRWLDGCLLEEQLWEMAQKIGDGDGQALDANFCPIEDFPYYLRTLTGAPMSYCVPAFKPSRDVEVPYSVWMSYAPALTTVINLGNDLFSYPKEVLDGEKVNYVSLVTHIKRTSGCRSRFAEGSLWTFRDTICDLFERVLRNCEVLGQAFKTPRQCNEAEEIPRHCSSSSESNLAGSFCHGFIHGYLGWHVNSPRYRLDSLKARLASDA</sequence>
<reference evidence="1 2" key="1">
    <citation type="submission" date="2019-04" db="EMBL/GenBank/DDBJ databases">
        <title>Aspergillus burnettii sp. nov., novel species from soil in southeast Queensland.</title>
        <authorList>
            <person name="Gilchrist C.L.M."/>
            <person name="Pitt J.I."/>
            <person name="Lange L."/>
            <person name="Lacey H.J."/>
            <person name="Vuong D."/>
            <person name="Midgley D.J."/>
            <person name="Greenfield P."/>
            <person name="Bradbury M."/>
            <person name="Lacey E."/>
            <person name="Busk P.K."/>
            <person name="Pilgaard B."/>
            <person name="Chooi Y.H."/>
            <person name="Piggott A.M."/>
        </authorList>
    </citation>
    <scope>NUCLEOTIDE SEQUENCE [LARGE SCALE GENOMIC DNA]</scope>
    <source>
        <strain evidence="1 2">FRR 5400</strain>
    </source>
</reference>
<protein>
    <recommendedName>
        <fullName evidence="3">Isoprenoid synthase domain-containing protein</fullName>
    </recommendedName>
</protein>
<keyword evidence="2" id="KW-1185">Reference proteome</keyword>
<dbReference type="SUPFAM" id="SSF48576">
    <property type="entry name" value="Terpenoid synthases"/>
    <property type="match status" value="1"/>
</dbReference>
<dbReference type="InterPro" id="IPR008949">
    <property type="entry name" value="Isoprenoid_synthase_dom_sf"/>
</dbReference>
<dbReference type="Gene3D" id="1.10.600.10">
    <property type="entry name" value="Farnesyl Diphosphate Synthase"/>
    <property type="match status" value="1"/>
</dbReference>
<proteinExistence type="predicted"/>
<dbReference type="EMBL" id="SPNV01000094">
    <property type="protein sequence ID" value="KAF5861660.1"/>
    <property type="molecule type" value="Genomic_DNA"/>
</dbReference>
<dbReference type="Proteomes" id="UP000541154">
    <property type="component" value="Unassembled WGS sequence"/>
</dbReference>